<dbReference type="InterPro" id="IPR002035">
    <property type="entry name" value="VWF_A"/>
</dbReference>
<name>A0A7S2S540_9STRA</name>
<feature type="compositionally biased region" description="Gly residues" evidence="1">
    <location>
        <begin position="519"/>
        <end position="532"/>
    </location>
</feature>
<protein>
    <recommendedName>
        <fullName evidence="2">VWFA domain-containing protein</fullName>
    </recommendedName>
</protein>
<sequence length="855" mass="95001">MRMHGLILPRVGGMLNCSSFVAFQGLSWGAASWHPRAFSSLRSGVKCKVKNLNRMVDSYDAHLPFASKSRFTPDRTRLGEFSEERLRWKIPIQSRWQVARNVKYAKGGVHVLTEGPVGIHSFWDMSTKSFLNLDEVVPYQTREPSLCALPSRDELVLFLPNMNTFIALDAQGGRCRVVPLPDAVKDRAGSKKKGTFRKLFQPFGSSGKQSPRVWDGLSKESILVVDGGIGSLSLDVLDFCQTKSGDDPDMSRIILPGDGRYSLLSVDLCTRDNWLLSMQDHHADGKVCEFWLVWEKRHSFSTYPVEKRKVVDIGIDSSSAHVVAGTRGDVAQLAHANAVIQRVEPIDPNSLSLGARVMSVPREESNGISSPVLSLSLNSSNQSVVIQSDEHDEESVLQVVDHTTGLVKYIQPCDIKVNKDDSDDVHLTWQDICEMENGDVVTLQVSGANGILRCWQVDSVALENDLNQWKKMMGSGSARLVDLQVQGGSGGLSANPPAIDQAKHGKEDPDNTPHVGGSTWAGGTGGSNTAGLGGRGGPYRLDKGHPVHQVSEAAKREVDDETLAKARELNRKAFAERLEEIHMTEDEHDRYTSFLSRVEAEVSQLRNILDGLESRKQERTWLKNQSFGDLDDTKLVDGVTGEKLIYKRRGVKDNFADMVPEKPKRLRFVMDCSGSMYRFNSQDGRLERECELAVMIMEALDGFDSRFEYSIVGHSGESEEITLVDYRNPPRTQKQKLQVCLHMIAHAQFCMSGDMTLPATRAAVENVTEEEADDYFVFVVSDANLRRYGIPPQALGAHLVSDPKVKAYAIFIASLGEEAERIKRELPMGKGFVVFDTADLPNMFREILVTNIMDE</sequence>
<proteinExistence type="predicted"/>
<organism evidence="3">
    <name type="scientific">Mucochytrium quahogii</name>
    <dbReference type="NCBI Taxonomy" id="96639"/>
    <lineage>
        <taxon>Eukaryota</taxon>
        <taxon>Sar</taxon>
        <taxon>Stramenopiles</taxon>
        <taxon>Bigyra</taxon>
        <taxon>Labyrinthulomycetes</taxon>
        <taxon>Thraustochytrida</taxon>
        <taxon>Thraustochytriidae</taxon>
        <taxon>Mucochytrium</taxon>
    </lineage>
</organism>
<dbReference type="InterPro" id="IPR039891">
    <property type="entry name" value="VWA8"/>
</dbReference>
<dbReference type="AlphaFoldDB" id="A0A7S2S540"/>
<feature type="compositionally biased region" description="Basic and acidic residues" evidence="1">
    <location>
        <begin position="501"/>
        <end position="511"/>
    </location>
</feature>
<dbReference type="PANTHER" id="PTHR21610">
    <property type="entry name" value="VON WILLEBRAND FACTOR A DOMAIN-CONTAINING PROTEIN 8"/>
    <property type="match status" value="1"/>
</dbReference>
<evidence type="ECO:0000256" key="1">
    <source>
        <dbReference type="SAM" id="MobiDB-lite"/>
    </source>
</evidence>
<dbReference type="PANTHER" id="PTHR21610:SF9">
    <property type="entry name" value="VON WILLEBRAND FACTOR A DOMAIN-CONTAINING PROTEIN 8"/>
    <property type="match status" value="1"/>
</dbReference>
<dbReference type="SMART" id="SM00327">
    <property type="entry name" value="VWA"/>
    <property type="match status" value="1"/>
</dbReference>
<evidence type="ECO:0000259" key="2">
    <source>
        <dbReference type="SMART" id="SM00327"/>
    </source>
</evidence>
<dbReference type="GO" id="GO:0005737">
    <property type="term" value="C:cytoplasm"/>
    <property type="evidence" value="ECO:0007669"/>
    <property type="project" value="TreeGrafter"/>
</dbReference>
<evidence type="ECO:0000313" key="3">
    <source>
        <dbReference type="EMBL" id="CAD9689759.1"/>
    </source>
</evidence>
<feature type="domain" description="VWFA" evidence="2">
    <location>
        <begin position="663"/>
        <end position="852"/>
    </location>
</feature>
<dbReference type="SUPFAM" id="SSF53300">
    <property type="entry name" value="vWA-like"/>
    <property type="match status" value="1"/>
</dbReference>
<dbReference type="InterPro" id="IPR036465">
    <property type="entry name" value="vWFA_dom_sf"/>
</dbReference>
<dbReference type="EMBL" id="HBHK01016546">
    <property type="protein sequence ID" value="CAD9689759.1"/>
    <property type="molecule type" value="Transcribed_RNA"/>
</dbReference>
<feature type="region of interest" description="Disordered" evidence="1">
    <location>
        <begin position="488"/>
        <end position="532"/>
    </location>
</feature>
<accession>A0A7S2S540</accession>
<gene>
    <name evidence="3" type="ORF">QSP1433_LOCUS10360</name>
</gene>
<reference evidence="3" key="1">
    <citation type="submission" date="2021-01" db="EMBL/GenBank/DDBJ databases">
        <authorList>
            <person name="Corre E."/>
            <person name="Pelletier E."/>
            <person name="Niang G."/>
            <person name="Scheremetjew M."/>
            <person name="Finn R."/>
            <person name="Kale V."/>
            <person name="Holt S."/>
            <person name="Cochrane G."/>
            <person name="Meng A."/>
            <person name="Brown T."/>
            <person name="Cohen L."/>
        </authorList>
    </citation>
    <scope>NUCLEOTIDE SEQUENCE</scope>
    <source>
        <strain evidence="3">NY070348D</strain>
    </source>
</reference>